<sequence length="216" mass="23523">MPSATPQPGEEIITKFTNCLLLNPADLTLTNSDLWVSSLTGRILSPQILFYAIHRIPDQIIDLGGRILSPGLIDVQLNGAFGFNFSSIPPNPQEYGKLLRQVNKRLVETGVTSYLPTLTSSPKEVYEQALPFLGPSGAERIASDGAESLGAHVEGPFISPSKNGIHPISALQTAPHGFTSLEMLYGPSNHQPHSLSRWHSPPTTHPQNHRRARNPL</sequence>
<evidence type="ECO:0008006" key="5">
    <source>
        <dbReference type="Google" id="ProtNLM"/>
    </source>
</evidence>
<evidence type="ECO:0000256" key="1">
    <source>
        <dbReference type="ARBA" id="ARBA00022801"/>
    </source>
</evidence>
<dbReference type="Proteomes" id="UP000566819">
    <property type="component" value="Unassembled WGS sequence"/>
</dbReference>
<dbReference type="SUPFAM" id="SSF51556">
    <property type="entry name" value="Metallo-dependent hydrolases"/>
    <property type="match status" value="1"/>
</dbReference>
<organism evidence="3 4">
    <name type="scientific">Cudoniella acicularis</name>
    <dbReference type="NCBI Taxonomy" id="354080"/>
    <lineage>
        <taxon>Eukaryota</taxon>
        <taxon>Fungi</taxon>
        <taxon>Dikarya</taxon>
        <taxon>Ascomycota</taxon>
        <taxon>Pezizomycotina</taxon>
        <taxon>Leotiomycetes</taxon>
        <taxon>Helotiales</taxon>
        <taxon>Tricladiaceae</taxon>
        <taxon>Cudoniella</taxon>
    </lineage>
</organism>
<dbReference type="AlphaFoldDB" id="A0A8H4QRY6"/>
<evidence type="ECO:0000313" key="3">
    <source>
        <dbReference type="EMBL" id="KAF4615864.1"/>
    </source>
</evidence>
<comment type="caution">
    <text evidence="3">The sequence shown here is derived from an EMBL/GenBank/DDBJ whole genome shotgun (WGS) entry which is preliminary data.</text>
</comment>
<dbReference type="OrthoDB" id="10264777at2759"/>
<dbReference type="InterPro" id="IPR032466">
    <property type="entry name" value="Metal_Hydrolase"/>
</dbReference>
<keyword evidence="1" id="KW-0378">Hydrolase</keyword>
<evidence type="ECO:0000256" key="2">
    <source>
        <dbReference type="SAM" id="MobiDB-lite"/>
    </source>
</evidence>
<reference evidence="3 4" key="1">
    <citation type="submission" date="2020-03" db="EMBL/GenBank/DDBJ databases">
        <title>Draft Genome Sequence of Cudoniella acicularis.</title>
        <authorList>
            <person name="Buettner E."/>
            <person name="Kellner H."/>
        </authorList>
    </citation>
    <scope>NUCLEOTIDE SEQUENCE [LARGE SCALE GENOMIC DNA]</scope>
    <source>
        <strain evidence="3 4">DSM 108380</strain>
    </source>
</reference>
<accession>A0A8H4QRY6</accession>
<keyword evidence="4" id="KW-1185">Reference proteome</keyword>
<evidence type="ECO:0000313" key="4">
    <source>
        <dbReference type="Proteomes" id="UP000566819"/>
    </source>
</evidence>
<dbReference type="PANTHER" id="PTHR11113">
    <property type="entry name" value="N-ACETYLGLUCOSAMINE-6-PHOSPHATE DEACETYLASE"/>
    <property type="match status" value="1"/>
</dbReference>
<dbReference type="Gene3D" id="3.20.20.140">
    <property type="entry name" value="Metal-dependent hydrolases"/>
    <property type="match status" value="1"/>
</dbReference>
<dbReference type="GO" id="GO:0008448">
    <property type="term" value="F:N-acetylglucosamine-6-phosphate deacetylase activity"/>
    <property type="evidence" value="ECO:0007669"/>
    <property type="project" value="TreeGrafter"/>
</dbReference>
<gene>
    <name evidence="3" type="ORF">G7Y89_g15251</name>
</gene>
<protein>
    <recommendedName>
        <fullName evidence="5">N-acetylglucosamine-6-phosphate deacetylase</fullName>
    </recommendedName>
</protein>
<dbReference type="GO" id="GO:0006046">
    <property type="term" value="P:N-acetylglucosamine catabolic process"/>
    <property type="evidence" value="ECO:0007669"/>
    <property type="project" value="TreeGrafter"/>
</dbReference>
<feature type="region of interest" description="Disordered" evidence="2">
    <location>
        <begin position="183"/>
        <end position="216"/>
    </location>
</feature>
<proteinExistence type="predicted"/>
<dbReference type="EMBL" id="JAAMPI010002287">
    <property type="protein sequence ID" value="KAF4615864.1"/>
    <property type="molecule type" value="Genomic_DNA"/>
</dbReference>
<feature type="compositionally biased region" description="Basic residues" evidence="2">
    <location>
        <begin position="207"/>
        <end position="216"/>
    </location>
</feature>
<name>A0A8H4QRY6_9HELO</name>
<dbReference type="PANTHER" id="PTHR11113:SF14">
    <property type="entry name" value="N-ACETYLGLUCOSAMINE-6-PHOSPHATE DEACETYLASE"/>
    <property type="match status" value="1"/>
</dbReference>